<evidence type="ECO:0000313" key="3">
    <source>
        <dbReference type="Proteomes" id="UP000652761"/>
    </source>
</evidence>
<sequence>MDAKNMLMATPLPPTHSRRHKLGRQPTVDVQRTEHQHRSITNSERTIDVHIDGRQEHVNGNTIAANTQ</sequence>
<accession>A0A843TSQ4</accession>
<reference evidence="2" key="1">
    <citation type="submission" date="2017-07" db="EMBL/GenBank/DDBJ databases">
        <title>Taro Niue Genome Assembly and Annotation.</title>
        <authorList>
            <person name="Atibalentja N."/>
            <person name="Keating K."/>
            <person name="Fields C.J."/>
        </authorList>
    </citation>
    <scope>NUCLEOTIDE SEQUENCE</scope>
    <source>
        <strain evidence="2">Niue_2</strain>
        <tissue evidence="2">Leaf</tissue>
    </source>
</reference>
<dbReference type="AlphaFoldDB" id="A0A843TSQ4"/>
<dbReference type="EMBL" id="NMUH01000157">
    <property type="protein sequence ID" value="MQL73206.1"/>
    <property type="molecule type" value="Genomic_DNA"/>
</dbReference>
<evidence type="ECO:0000313" key="2">
    <source>
        <dbReference type="EMBL" id="MQL73206.1"/>
    </source>
</evidence>
<name>A0A843TSQ4_COLES</name>
<feature type="region of interest" description="Disordered" evidence="1">
    <location>
        <begin position="1"/>
        <end position="40"/>
    </location>
</feature>
<organism evidence="2 3">
    <name type="scientific">Colocasia esculenta</name>
    <name type="common">Wild taro</name>
    <name type="synonym">Arum esculentum</name>
    <dbReference type="NCBI Taxonomy" id="4460"/>
    <lineage>
        <taxon>Eukaryota</taxon>
        <taxon>Viridiplantae</taxon>
        <taxon>Streptophyta</taxon>
        <taxon>Embryophyta</taxon>
        <taxon>Tracheophyta</taxon>
        <taxon>Spermatophyta</taxon>
        <taxon>Magnoliopsida</taxon>
        <taxon>Liliopsida</taxon>
        <taxon>Araceae</taxon>
        <taxon>Aroideae</taxon>
        <taxon>Colocasieae</taxon>
        <taxon>Colocasia</taxon>
    </lineage>
</organism>
<comment type="caution">
    <text evidence="2">The sequence shown here is derived from an EMBL/GenBank/DDBJ whole genome shotgun (WGS) entry which is preliminary data.</text>
</comment>
<keyword evidence="3" id="KW-1185">Reference proteome</keyword>
<evidence type="ECO:0000256" key="1">
    <source>
        <dbReference type="SAM" id="MobiDB-lite"/>
    </source>
</evidence>
<gene>
    <name evidence="2" type="ORF">Taro_005563</name>
</gene>
<proteinExistence type="predicted"/>
<protein>
    <submittedName>
        <fullName evidence="2">Uncharacterized protein</fullName>
    </submittedName>
</protein>
<dbReference type="Proteomes" id="UP000652761">
    <property type="component" value="Unassembled WGS sequence"/>
</dbReference>